<dbReference type="GO" id="GO:0016740">
    <property type="term" value="F:transferase activity"/>
    <property type="evidence" value="ECO:0007669"/>
    <property type="project" value="UniProtKB-KW"/>
</dbReference>
<keyword evidence="1" id="KW-0812">Transmembrane</keyword>
<dbReference type="Gene3D" id="3.30.460.10">
    <property type="entry name" value="Beta Polymerase, domain 2"/>
    <property type="match status" value="1"/>
</dbReference>
<name>A0A5B9DCM4_9ARCH</name>
<dbReference type="GeneID" id="41330328"/>
<proteinExistence type="predicted"/>
<dbReference type="SUPFAM" id="SSF81301">
    <property type="entry name" value="Nucleotidyltransferase"/>
    <property type="match status" value="1"/>
</dbReference>
<keyword evidence="1" id="KW-1133">Transmembrane helix</keyword>
<reference evidence="3 4" key="2">
    <citation type="journal article" date="2024" name="Int. J. Syst. Evol. Microbiol.">
        <title>Promethearchaeum syntrophicum gen. nov., sp. nov., an anaerobic, obligately syntrophic archaeon, the first isolate of the lineage 'Asgard' archaea, and proposal of the new archaeal phylum Promethearchaeota phyl. nov. and kingdom Promethearchaeati regn. nov.</title>
        <authorList>
            <person name="Imachi H."/>
            <person name="Nobu M.K."/>
            <person name="Kato S."/>
            <person name="Takaki Y."/>
            <person name="Miyazaki M."/>
            <person name="Miyata M."/>
            <person name="Ogawara M."/>
            <person name="Saito Y."/>
            <person name="Sakai S."/>
            <person name="Tahara Y.O."/>
            <person name="Takano Y."/>
            <person name="Tasumi E."/>
            <person name="Uematsu K."/>
            <person name="Yoshimura T."/>
            <person name="Itoh T."/>
            <person name="Ohkuma M."/>
            <person name="Takai K."/>
        </authorList>
    </citation>
    <scope>NUCLEOTIDE SEQUENCE [LARGE SCALE GENOMIC DNA]</scope>
    <source>
        <strain evidence="3 4">MK-D1</strain>
    </source>
</reference>
<dbReference type="Proteomes" id="UP000321408">
    <property type="component" value="Chromosome"/>
</dbReference>
<sequence>MSKSLVNLFFQKTFNTFDESIVFYLQISHLSQKIQSYIREIVGTTEALLGKNSIYAVMLFGSAANSHNTKISDVDLMVIVKDTINKRRIKEMDPILTGIVIKHRYRNYSNVWHAKMLHTIEKSTGMFCSYFITRISSWNKNDFAEIFSTNPLLTRLLAPNKIVLDSMRRGTIVLYQEINEEINLKPIKESYPKTQLIKSLILNLMTSLGTLFILFLNKKNIKYMLEAVKWSIRSCDFYSTKVINPLSEISETYQKLGLEMEFLQKFLELRNNPRHNLIFCLKVPFNIIKIHLLTLKL</sequence>
<organism evidence="3 4">
    <name type="scientific">Promethearchaeum syntrophicum</name>
    <dbReference type="NCBI Taxonomy" id="2594042"/>
    <lineage>
        <taxon>Archaea</taxon>
        <taxon>Promethearchaeati</taxon>
        <taxon>Promethearchaeota</taxon>
        <taxon>Promethearchaeia</taxon>
        <taxon>Promethearchaeales</taxon>
        <taxon>Promethearchaeaceae</taxon>
        <taxon>Promethearchaeum</taxon>
    </lineage>
</organism>
<keyword evidence="4" id="KW-1185">Reference proteome</keyword>
<dbReference type="InterPro" id="IPR041633">
    <property type="entry name" value="Polbeta"/>
</dbReference>
<feature type="domain" description="Polymerase beta nucleotidyltransferase" evidence="2">
    <location>
        <begin position="50"/>
        <end position="89"/>
    </location>
</feature>
<dbReference type="EMBL" id="CP042905">
    <property type="protein sequence ID" value="QEE16510.1"/>
    <property type="molecule type" value="Genomic_DNA"/>
</dbReference>
<evidence type="ECO:0000313" key="3">
    <source>
        <dbReference type="EMBL" id="QEE16510.1"/>
    </source>
</evidence>
<dbReference type="AlphaFoldDB" id="A0A5B9DCM4"/>
<evidence type="ECO:0000256" key="1">
    <source>
        <dbReference type="SAM" id="Phobius"/>
    </source>
</evidence>
<reference evidence="3 4" key="1">
    <citation type="journal article" date="2020" name="Nature">
        <title>Isolation of an archaeon at the prokaryote-eukaryote interface.</title>
        <authorList>
            <person name="Imachi H."/>
            <person name="Nobu M.K."/>
            <person name="Nakahara N."/>
            <person name="Morono Y."/>
            <person name="Ogawara M."/>
            <person name="Takaki Y."/>
            <person name="Takano Y."/>
            <person name="Uematsu K."/>
            <person name="Ikuta T."/>
            <person name="Ito M."/>
            <person name="Matsui Y."/>
            <person name="Miyazaki M."/>
            <person name="Murata K."/>
            <person name="Saito Y."/>
            <person name="Sakai S."/>
            <person name="Song C."/>
            <person name="Tasumi E."/>
            <person name="Yamanaka Y."/>
            <person name="Yamaguchi T."/>
            <person name="Kamagata Y."/>
            <person name="Tamaki H."/>
            <person name="Takai K."/>
        </authorList>
    </citation>
    <scope>NUCLEOTIDE SEQUENCE [LARGE SCALE GENOMIC DNA]</scope>
    <source>
        <strain evidence="3 4">MK-D1</strain>
    </source>
</reference>
<keyword evidence="1" id="KW-0472">Membrane</keyword>
<dbReference type="CDD" id="cd05403">
    <property type="entry name" value="NT_KNTase_like"/>
    <property type="match status" value="1"/>
</dbReference>
<protein>
    <submittedName>
        <fullName evidence="3">Nucleotidyltransferase domain-containing protein</fullName>
    </submittedName>
</protein>
<dbReference type="Pfam" id="PF18765">
    <property type="entry name" value="Polbeta"/>
    <property type="match status" value="1"/>
</dbReference>
<feature type="transmembrane region" description="Helical" evidence="1">
    <location>
        <begin position="196"/>
        <end position="216"/>
    </location>
</feature>
<accession>A0A5B9DCM4</accession>
<evidence type="ECO:0000259" key="2">
    <source>
        <dbReference type="Pfam" id="PF18765"/>
    </source>
</evidence>
<gene>
    <name evidence="3" type="ORF">DSAG12_02340</name>
</gene>
<evidence type="ECO:0000313" key="4">
    <source>
        <dbReference type="Proteomes" id="UP000321408"/>
    </source>
</evidence>
<dbReference type="RefSeq" id="WP_147663385.1">
    <property type="nucleotide sequence ID" value="NZ_CP042905.2"/>
</dbReference>
<dbReference type="KEGG" id="psyt:DSAG12_02340"/>
<dbReference type="InterPro" id="IPR043519">
    <property type="entry name" value="NT_sf"/>
</dbReference>